<sequence length="368" mass="38873">MGARPALKYAVGEVAAGVPRLQQHRAPDLGGHQLVVGDDHERVLVELEHHPVAPHRLLLAADYDAAGLLVAHRAVGGLLAHRHLDAVADLAGAVPRAPQADDAALDDAAGRAAAQRGTWWRDGATWSVRGRAAVQPAAEARRRRVQSLVTRPEAAVGVRADVVFVGLAEGSTLGSAEHAAGPFEEVRFVDRLEARVRYLAFEPRGLVEHGLRRVVGATGVHQAVAAAAGRGLLGGVLLLTDSQELGGVSLARGFRQQLALRLGHSVPQVHASPPGADLPVPLRYAGGGAVVRGDWVPGLPQLPQPQLARHRAQVALVRRVELGQVYVLQPRRRAGLACCGALAPLHRRVRPAGLPPAHRAAGRVCDRL</sequence>
<protein>
    <submittedName>
        <fullName evidence="1">Hydantoinase/oxoprolinase family protein</fullName>
    </submittedName>
</protein>
<dbReference type="AlphaFoldDB" id="A0AAV4LWM5"/>
<dbReference type="GeneID" id="94196039"/>
<gene>
    <name evidence="1" type="ORF">BcabD6B2_39930</name>
</gene>
<comment type="caution">
    <text evidence="1">The sequence shown here is derived from an EMBL/GenBank/DDBJ whole genome shotgun (WGS) entry which is preliminary data.</text>
</comment>
<dbReference type="Proteomes" id="UP001497744">
    <property type="component" value="Unassembled WGS sequence"/>
</dbReference>
<evidence type="ECO:0000313" key="1">
    <source>
        <dbReference type="EMBL" id="GIX64558.1"/>
    </source>
</evidence>
<accession>A0AAV4LWM5</accession>
<proteinExistence type="predicted"/>
<evidence type="ECO:0000313" key="2">
    <source>
        <dbReference type="Proteomes" id="UP001497744"/>
    </source>
</evidence>
<organism evidence="1 2">
    <name type="scientific">Babesia caballi</name>
    <dbReference type="NCBI Taxonomy" id="5871"/>
    <lineage>
        <taxon>Eukaryota</taxon>
        <taxon>Sar</taxon>
        <taxon>Alveolata</taxon>
        <taxon>Apicomplexa</taxon>
        <taxon>Aconoidasida</taxon>
        <taxon>Piroplasmida</taxon>
        <taxon>Babesiidae</taxon>
        <taxon>Babesia</taxon>
    </lineage>
</organism>
<keyword evidence="2" id="KW-1185">Reference proteome</keyword>
<dbReference type="EMBL" id="BPLF01000003">
    <property type="protein sequence ID" value="GIX64558.1"/>
    <property type="molecule type" value="Genomic_DNA"/>
</dbReference>
<name>A0AAV4LWM5_BABCB</name>
<reference evidence="1 2" key="1">
    <citation type="submission" date="2021-06" db="EMBL/GenBank/DDBJ databases">
        <title>Genome sequence of Babesia caballi.</title>
        <authorList>
            <person name="Yamagishi J."/>
            <person name="Kidaka T."/>
            <person name="Ochi A."/>
        </authorList>
    </citation>
    <scope>NUCLEOTIDE SEQUENCE [LARGE SCALE GENOMIC DNA]</scope>
    <source>
        <strain evidence="1">USDA-D6B2</strain>
    </source>
</reference>
<dbReference type="RefSeq" id="XP_067716627.1">
    <property type="nucleotide sequence ID" value="XM_067860526.1"/>
</dbReference>